<name>A0A8D8LZA4_9HEMI</name>
<dbReference type="EMBL" id="HBUF01030932">
    <property type="protein sequence ID" value="CAG6614667.1"/>
    <property type="molecule type" value="Transcribed_RNA"/>
</dbReference>
<keyword evidence="1" id="KW-0812">Transmembrane</keyword>
<organism evidence="2">
    <name type="scientific">Cacopsylla melanoneura</name>
    <dbReference type="NCBI Taxonomy" id="428564"/>
    <lineage>
        <taxon>Eukaryota</taxon>
        <taxon>Metazoa</taxon>
        <taxon>Ecdysozoa</taxon>
        <taxon>Arthropoda</taxon>
        <taxon>Hexapoda</taxon>
        <taxon>Insecta</taxon>
        <taxon>Pterygota</taxon>
        <taxon>Neoptera</taxon>
        <taxon>Paraneoptera</taxon>
        <taxon>Hemiptera</taxon>
        <taxon>Sternorrhyncha</taxon>
        <taxon>Psylloidea</taxon>
        <taxon>Psyllidae</taxon>
        <taxon>Psyllinae</taxon>
        <taxon>Cacopsylla</taxon>
    </lineage>
</organism>
<evidence type="ECO:0000313" key="2">
    <source>
        <dbReference type="EMBL" id="CAG6614667.1"/>
    </source>
</evidence>
<keyword evidence="1" id="KW-1133">Transmembrane helix</keyword>
<feature type="transmembrane region" description="Helical" evidence="1">
    <location>
        <begin position="23"/>
        <end position="45"/>
    </location>
</feature>
<protein>
    <recommendedName>
        <fullName evidence="3">Transmembrane protein</fullName>
    </recommendedName>
</protein>
<reference evidence="2" key="1">
    <citation type="submission" date="2021-05" db="EMBL/GenBank/DDBJ databases">
        <authorList>
            <person name="Alioto T."/>
            <person name="Alioto T."/>
            <person name="Gomez Garrido J."/>
        </authorList>
    </citation>
    <scope>NUCLEOTIDE SEQUENCE</scope>
</reference>
<sequence>MVICVQKQIRLKTFFLFCSNNKFLKLFVIIFLFSINFDFFFKFNLYLPVNFIVQSPFFYIFDMIFFFSLQNNNVSVSVIFLRWEWKINVFFLCLGKIISGTNLSENKDDKLEIDISI</sequence>
<proteinExistence type="predicted"/>
<evidence type="ECO:0000256" key="1">
    <source>
        <dbReference type="SAM" id="Phobius"/>
    </source>
</evidence>
<keyword evidence="1" id="KW-0472">Membrane</keyword>
<accession>A0A8D8LZA4</accession>
<dbReference type="AlphaFoldDB" id="A0A8D8LZA4"/>
<evidence type="ECO:0008006" key="3">
    <source>
        <dbReference type="Google" id="ProtNLM"/>
    </source>
</evidence>